<keyword evidence="2" id="KW-1185">Reference proteome</keyword>
<evidence type="ECO:0000313" key="1">
    <source>
        <dbReference type="EMBL" id="EYC04773.1"/>
    </source>
</evidence>
<comment type="caution">
    <text evidence="1">The sequence shown here is derived from an EMBL/GenBank/DDBJ whole genome shotgun (WGS) entry which is preliminary data.</text>
</comment>
<dbReference type="AlphaFoldDB" id="A0A016TQN7"/>
<organism evidence="1 2">
    <name type="scientific">Ancylostoma ceylanicum</name>
    <dbReference type="NCBI Taxonomy" id="53326"/>
    <lineage>
        <taxon>Eukaryota</taxon>
        <taxon>Metazoa</taxon>
        <taxon>Ecdysozoa</taxon>
        <taxon>Nematoda</taxon>
        <taxon>Chromadorea</taxon>
        <taxon>Rhabditida</taxon>
        <taxon>Rhabditina</taxon>
        <taxon>Rhabditomorpha</taxon>
        <taxon>Strongyloidea</taxon>
        <taxon>Ancylostomatidae</taxon>
        <taxon>Ancylostomatinae</taxon>
        <taxon>Ancylostoma</taxon>
    </lineage>
</organism>
<gene>
    <name evidence="1" type="primary">Acey_s0086.g1983</name>
    <name evidence="1" type="ORF">Y032_0086g1983</name>
</gene>
<name>A0A016TQN7_9BILA</name>
<proteinExistence type="predicted"/>
<accession>A0A016TQN7</accession>
<evidence type="ECO:0000313" key="2">
    <source>
        <dbReference type="Proteomes" id="UP000024635"/>
    </source>
</evidence>
<dbReference type="EMBL" id="JARK01001422">
    <property type="protein sequence ID" value="EYC04773.1"/>
    <property type="molecule type" value="Genomic_DNA"/>
</dbReference>
<reference evidence="2" key="1">
    <citation type="journal article" date="2015" name="Nat. Genet.">
        <title>The genome and transcriptome of the zoonotic hookworm Ancylostoma ceylanicum identify infection-specific gene families.</title>
        <authorList>
            <person name="Schwarz E.M."/>
            <person name="Hu Y."/>
            <person name="Antoshechkin I."/>
            <person name="Miller M.M."/>
            <person name="Sternberg P.W."/>
            <person name="Aroian R.V."/>
        </authorList>
    </citation>
    <scope>NUCLEOTIDE SEQUENCE</scope>
    <source>
        <strain evidence="2">HY135</strain>
    </source>
</reference>
<dbReference type="Proteomes" id="UP000024635">
    <property type="component" value="Unassembled WGS sequence"/>
</dbReference>
<sequence length="128" mass="14700">MKRDTQSRGDDVDCWQGWILDRVGGLVVSDRRYVDVASEMVFSFFLKKVHYFNSILISTSKGSYVIENSCIIIFRERMLLSFEQVIWKRGNIGSSARGYLNNDDFEGVFFNSSSCLHYCCNSCSNFGN</sequence>
<protein>
    <submittedName>
        <fullName evidence="1">Uncharacterized protein</fullName>
    </submittedName>
</protein>